<dbReference type="Gene3D" id="1.10.600.10">
    <property type="entry name" value="Farnesyl Diphosphate Synthase"/>
    <property type="match status" value="1"/>
</dbReference>
<dbReference type="Pfam" id="PF00494">
    <property type="entry name" value="SQS_PSY"/>
    <property type="match status" value="1"/>
</dbReference>
<dbReference type="InterPro" id="IPR002060">
    <property type="entry name" value="Squ/phyt_synthse"/>
</dbReference>
<reference evidence="1 2" key="1">
    <citation type="submission" date="2020-11" db="EMBL/GenBank/DDBJ databases">
        <title>Streptomyces spirodelae sp. nov., isolated from duckweed.</title>
        <authorList>
            <person name="Saimee Y."/>
            <person name="Duangmal K."/>
        </authorList>
    </citation>
    <scope>NUCLEOTIDE SEQUENCE [LARGE SCALE GENOMIC DNA]</scope>
    <source>
        <strain evidence="1 2">S16-07</strain>
    </source>
</reference>
<comment type="caution">
    <text evidence="1">The sequence shown here is derived from an EMBL/GenBank/DDBJ whole genome shotgun (WGS) entry which is preliminary data.</text>
</comment>
<gene>
    <name evidence="1" type="ORF">ITI46_23725</name>
</gene>
<keyword evidence="2" id="KW-1185">Reference proteome</keyword>
<dbReference type="InterPro" id="IPR008949">
    <property type="entry name" value="Isoprenoid_synthase_dom_sf"/>
</dbReference>
<dbReference type="SUPFAM" id="SSF48576">
    <property type="entry name" value="Terpenoid synthases"/>
    <property type="match status" value="1"/>
</dbReference>
<organism evidence="1 2">
    <name type="scientific">Streptomyces oryzae</name>
    <dbReference type="NCBI Taxonomy" id="1434886"/>
    <lineage>
        <taxon>Bacteria</taxon>
        <taxon>Bacillati</taxon>
        <taxon>Actinomycetota</taxon>
        <taxon>Actinomycetes</taxon>
        <taxon>Kitasatosporales</taxon>
        <taxon>Streptomycetaceae</taxon>
        <taxon>Streptomyces</taxon>
    </lineage>
</organism>
<dbReference type="Proteomes" id="UP001519064">
    <property type="component" value="Unassembled WGS sequence"/>
</dbReference>
<accession>A0ABS3XGW0</accession>
<proteinExistence type="predicted"/>
<dbReference type="PANTHER" id="PTHR31480">
    <property type="entry name" value="BIFUNCTIONAL LYCOPENE CYCLASE/PHYTOENE SYNTHASE"/>
    <property type="match status" value="1"/>
</dbReference>
<dbReference type="RefSeq" id="WP_209241740.1">
    <property type="nucleotide sequence ID" value="NZ_JADKMA010000139.1"/>
</dbReference>
<dbReference type="EMBL" id="JADKMA010000139">
    <property type="protein sequence ID" value="MBO8194640.1"/>
    <property type="molecule type" value="Genomic_DNA"/>
</dbReference>
<evidence type="ECO:0000313" key="2">
    <source>
        <dbReference type="Proteomes" id="UP001519064"/>
    </source>
</evidence>
<name>A0ABS3XGW0_9ACTN</name>
<protein>
    <submittedName>
        <fullName evidence="1">Squalene/phytoene synthase family protein</fullName>
    </submittedName>
</protein>
<sequence length="320" mass="35693">MTVPGPPLLRCLLNQAAPWQRTLRLAGIPQGRLRDDYTAAAHVAARRYPALYPPGRLLSPMAWQPHLFAVGALIIHADCLADVPVHRYEPAVFHTWAGQVRQGLATGRAEQPFLRAFLHTARVQPLDPADVHDYLAGQLARLGVRGYATEQDKHDNTDRSNMPSARILLAACRIPRHSRNETASRLAFDAAQRWDDLADLAEDLRRGLLTIPETDLLRFDVTRTDLEAGRDTPAVRALLAHECGKARAAFHTAQAALDDADQGVQFLYRPVLMLLHQGVRGLEQRGAALLRPSSRWHFRLSPTRLAGDTLRTLHHRLRLG</sequence>
<evidence type="ECO:0000313" key="1">
    <source>
        <dbReference type="EMBL" id="MBO8194640.1"/>
    </source>
</evidence>